<dbReference type="InterPro" id="IPR058375">
    <property type="entry name" value="DUF8062"/>
</dbReference>
<keyword evidence="2" id="KW-1185">Reference proteome</keyword>
<reference evidence="1" key="1">
    <citation type="submission" date="2020-11" db="EMBL/GenBank/DDBJ databases">
        <title>Carbohydrate-dependent, anaerobic sulfur respiration: A novel catabolism in halophilic archaea.</title>
        <authorList>
            <person name="Sorokin D.Y."/>
            <person name="Messina E."/>
            <person name="Smedile F."/>
            <person name="La Cono V."/>
            <person name="Hallsworth J.E."/>
            <person name="Yakimov M.M."/>
        </authorList>
    </citation>
    <scope>NUCLEOTIDE SEQUENCE</scope>
    <source>
        <strain evidence="1">AArc-S</strain>
    </source>
</reference>
<organism evidence="1 2">
    <name type="scientific">Natranaeroarchaeum sulfidigenes</name>
    <dbReference type="NCBI Taxonomy" id="2784880"/>
    <lineage>
        <taxon>Archaea</taxon>
        <taxon>Methanobacteriati</taxon>
        <taxon>Methanobacteriota</taxon>
        <taxon>Stenosarchaea group</taxon>
        <taxon>Halobacteria</taxon>
        <taxon>Halobacteriales</taxon>
        <taxon>Natronoarchaeaceae</taxon>
        <taxon>Natranaeroarchaeum</taxon>
    </lineage>
</organism>
<dbReference type="EMBL" id="CP064786">
    <property type="protein sequence ID" value="QSG01351.1"/>
    <property type="molecule type" value="Genomic_DNA"/>
</dbReference>
<dbReference type="RefSeq" id="WP_238478482.1">
    <property type="nucleotide sequence ID" value="NZ_CP064786.1"/>
</dbReference>
<gene>
    <name evidence="1" type="ORF">AArcS_0111</name>
</gene>
<proteinExistence type="predicted"/>
<protein>
    <submittedName>
        <fullName evidence="1">Uncharacterized protein</fullName>
    </submittedName>
</protein>
<dbReference type="Proteomes" id="UP000663586">
    <property type="component" value="Chromosome"/>
</dbReference>
<evidence type="ECO:0000313" key="2">
    <source>
        <dbReference type="Proteomes" id="UP000663586"/>
    </source>
</evidence>
<evidence type="ECO:0000313" key="1">
    <source>
        <dbReference type="EMBL" id="QSG01351.1"/>
    </source>
</evidence>
<sequence>MTDDAPHEIDDTPTIACSRCDREWDLAYELDEMGLGNQAVEQFALDHMRHTGHFPDDVATWRANCRQCPASEEQLAEHGVRRWAELHARHTRHDVEIRGGDDKQSVVSPSE</sequence>
<dbReference type="Pfam" id="PF26258">
    <property type="entry name" value="DUF8062"/>
    <property type="match status" value="1"/>
</dbReference>
<name>A0A897MLV8_9EURY</name>
<dbReference type="AlphaFoldDB" id="A0A897MLV8"/>
<dbReference type="GeneID" id="70683499"/>
<accession>A0A897MLV8</accession>
<dbReference type="KEGG" id="hara:AArcS_0111"/>